<gene>
    <name evidence="1" type="ORF">HMPREF1871_00111</name>
</gene>
<organism evidence="1 2">
    <name type="scientific">Gemelliphila asaccharolytica</name>
    <dbReference type="NCBI Taxonomy" id="502393"/>
    <lineage>
        <taxon>Bacteria</taxon>
        <taxon>Bacillati</taxon>
        <taxon>Bacillota</taxon>
        <taxon>Bacilli</taxon>
        <taxon>Bacillales</taxon>
        <taxon>Gemellaceae</taxon>
        <taxon>Gemelliphila</taxon>
    </lineage>
</organism>
<protein>
    <submittedName>
        <fullName evidence="1">Uncharacterized protein</fullName>
    </submittedName>
</protein>
<dbReference type="Proteomes" id="UP000070467">
    <property type="component" value="Unassembled WGS sequence"/>
</dbReference>
<evidence type="ECO:0000313" key="2">
    <source>
        <dbReference type="Proteomes" id="UP000070467"/>
    </source>
</evidence>
<name>A0ABR5TN88_9BACL</name>
<proteinExistence type="predicted"/>
<keyword evidence="2" id="KW-1185">Reference proteome</keyword>
<dbReference type="EMBL" id="LSDB01000003">
    <property type="protein sequence ID" value="KXB58868.1"/>
    <property type="molecule type" value="Genomic_DNA"/>
</dbReference>
<comment type="caution">
    <text evidence="1">The sequence shown here is derived from an EMBL/GenBank/DDBJ whole genome shotgun (WGS) entry which is preliminary data.</text>
</comment>
<evidence type="ECO:0000313" key="1">
    <source>
        <dbReference type="EMBL" id="KXB58868.1"/>
    </source>
</evidence>
<reference evidence="1 2" key="1">
    <citation type="submission" date="2016-01" db="EMBL/GenBank/DDBJ databases">
        <authorList>
            <person name="Mitreva M."/>
            <person name="Pepin K.H."/>
            <person name="Mihindukulasuriya K.A."/>
            <person name="Fulton R."/>
            <person name="Fronick C."/>
            <person name="O'Laughlin M."/>
            <person name="Miner T."/>
            <person name="Herter B."/>
            <person name="Rosa B.A."/>
            <person name="Cordes M."/>
            <person name="Tomlinson C."/>
            <person name="Wollam A."/>
            <person name="Palsikar V.B."/>
            <person name="Mardis E.R."/>
            <person name="Wilson R.K."/>
        </authorList>
    </citation>
    <scope>NUCLEOTIDE SEQUENCE [LARGE SCALE GENOMIC DNA]</scope>
    <source>
        <strain evidence="1 2">KA00071</strain>
    </source>
</reference>
<accession>A0ABR5TN88</accession>
<sequence>MYIFLKINGKNPTYLVRYFLTKEKKKKNRQFFSSFSLYSHKIYIY</sequence>